<dbReference type="RefSeq" id="WP_151970434.1">
    <property type="nucleotide sequence ID" value="NZ_AP019860.1"/>
</dbReference>
<dbReference type="Pfam" id="PF01636">
    <property type="entry name" value="APH"/>
    <property type="match status" value="1"/>
</dbReference>
<evidence type="ECO:0000313" key="3">
    <source>
        <dbReference type="Proteomes" id="UP000326354"/>
    </source>
</evidence>
<name>A0A5S9F691_UABAM</name>
<evidence type="ECO:0000313" key="2">
    <source>
        <dbReference type="EMBL" id="BBM86374.1"/>
    </source>
</evidence>
<keyword evidence="3" id="KW-1185">Reference proteome</keyword>
<evidence type="ECO:0000259" key="1">
    <source>
        <dbReference type="Pfam" id="PF01636"/>
    </source>
</evidence>
<organism evidence="2 3">
    <name type="scientific">Uabimicrobium amorphum</name>
    <dbReference type="NCBI Taxonomy" id="2596890"/>
    <lineage>
        <taxon>Bacteria</taxon>
        <taxon>Pseudomonadati</taxon>
        <taxon>Planctomycetota</taxon>
        <taxon>Candidatus Uabimicrobiia</taxon>
        <taxon>Candidatus Uabimicrobiales</taxon>
        <taxon>Candidatus Uabimicrobiaceae</taxon>
        <taxon>Candidatus Uabimicrobium</taxon>
    </lineage>
</organism>
<dbReference type="SUPFAM" id="SSF56112">
    <property type="entry name" value="Protein kinase-like (PK-like)"/>
    <property type="match status" value="1"/>
</dbReference>
<dbReference type="AlphaFoldDB" id="A0A5S9F691"/>
<accession>A0A5S9F691</accession>
<dbReference type="KEGG" id="uam:UABAM_04760"/>
<gene>
    <name evidence="2" type="ORF">UABAM_04760</name>
</gene>
<dbReference type="Proteomes" id="UP000326354">
    <property type="component" value="Chromosome"/>
</dbReference>
<dbReference type="Gene3D" id="3.90.1200.10">
    <property type="match status" value="1"/>
</dbReference>
<dbReference type="OrthoDB" id="2570531at2"/>
<dbReference type="InterPro" id="IPR011009">
    <property type="entry name" value="Kinase-like_dom_sf"/>
</dbReference>
<sequence>MSLNENPNQEVISRIEKIAGTRIENYSLATTGYTPALRLVCQGKDSRFFAKVGVTSATSQFLRREIAVYKKLNEDFMPKLVGYDESEVDPILIIEDLSHCHWPPMWNQNYIELVLEQVEKMHNTQVDMESFLQVHGEWNSSWKEVEKNPRPFLSIGFADEKWLTKNLPLLIENEMSCSPEGNSFIHLDLRSDNICFTENKCLIIDWNHSCLGNAKLDLGFWLPSLAYEGGPNPEEILPDAPEIAAWISGFFAANAGLPMIKDAPHVRTVQKKQLRTSLAWAIRALGLEPLENLK</sequence>
<protein>
    <recommendedName>
        <fullName evidence="1">Aminoglycoside phosphotransferase domain-containing protein</fullName>
    </recommendedName>
</protein>
<reference evidence="2 3" key="1">
    <citation type="submission" date="2019-08" db="EMBL/GenBank/DDBJ databases">
        <title>Complete genome sequence of Candidatus Uab amorphum.</title>
        <authorList>
            <person name="Shiratori T."/>
            <person name="Suzuki S."/>
            <person name="Kakizawa Y."/>
            <person name="Ishida K."/>
        </authorList>
    </citation>
    <scope>NUCLEOTIDE SEQUENCE [LARGE SCALE GENOMIC DNA]</scope>
    <source>
        <strain evidence="2 3">SRT547</strain>
    </source>
</reference>
<dbReference type="EMBL" id="AP019860">
    <property type="protein sequence ID" value="BBM86374.1"/>
    <property type="molecule type" value="Genomic_DNA"/>
</dbReference>
<feature type="domain" description="Aminoglycoside phosphotransferase" evidence="1">
    <location>
        <begin position="44"/>
        <end position="235"/>
    </location>
</feature>
<proteinExistence type="predicted"/>
<dbReference type="InterPro" id="IPR002575">
    <property type="entry name" value="Aminoglycoside_PTrfase"/>
</dbReference>